<dbReference type="SMART" id="SM00854">
    <property type="entry name" value="PGA_cap"/>
    <property type="match status" value="1"/>
</dbReference>
<accession>A0A9Q4L5L1</accession>
<dbReference type="RefSeq" id="WP_277524062.1">
    <property type="nucleotide sequence ID" value="NZ_JAMQOT010000008.1"/>
</dbReference>
<dbReference type="Gene3D" id="3.60.21.10">
    <property type="match status" value="1"/>
</dbReference>
<dbReference type="InterPro" id="IPR029052">
    <property type="entry name" value="Metallo-depent_PP-like"/>
</dbReference>
<keyword evidence="4" id="KW-1185">Reference proteome</keyword>
<evidence type="ECO:0000313" key="4">
    <source>
        <dbReference type="Proteomes" id="UP001154061"/>
    </source>
</evidence>
<dbReference type="SUPFAM" id="SSF56300">
    <property type="entry name" value="Metallo-dependent phosphatases"/>
    <property type="match status" value="1"/>
</dbReference>
<feature type="domain" description="Capsule synthesis protein CapA" evidence="2">
    <location>
        <begin position="39"/>
        <end position="288"/>
    </location>
</feature>
<evidence type="ECO:0000313" key="3">
    <source>
        <dbReference type="EMBL" id="MDF9747709.1"/>
    </source>
</evidence>
<dbReference type="PANTHER" id="PTHR33393">
    <property type="entry name" value="POLYGLUTAMINE SYNTHESIS ACCESSORY PROTEIN RV0574C-RELATED"/>
    <property type="match status" value="1"/>
</dbReference>
<gene>
    <name evidence="3" type="ORF">NDI89_19195</name>
</gene>
<reference evidence="3" key="1">
    <citation type="submission" date="2022-06" db="EMBL/GenBank/DDBJ databases">
        <title>Natrinema sp. a new haloarchaeum isolate from saline soil.</title>
        <authorList>
            <person name="Strakova D."/>
            <person name="Galisteo C."/>
            <person name="Sanchez-Porro C."/>
            <person name="Ventosa A."/>
        </authorList>
    </citation>
    <scope>NUCLEOTIDE SEQUENCE</scope>
    <source>
        <strain evidence="3">S1CR25-10</strain>
    </source>
</reference>
<evidence type="ECO:0000256" key="1">
    <source>
        <dbReference type="ARBA" id="ARBA00005662"/>
    </source>
</evidence>
<sequence length="363" mass="39725">MSGGRRRFLVATGATILGGPTAVAADRVAIDERDRHETTIGFVGDTMLGRGVDERYGRNGANPAAVWGDLRSRLQSLDGVCCNLECCLSTRGERYPDRTYYFRADPEWAVPALEAGNVRFASLANNHALDFGATALMDTLESLDGGDIAHAGAGERPDDARAPSVASIGDLDVAVVSFSDQSAEYAATEDRAGTAYVECDPTNPETRRIVTETLERAAERDPDLLVASLHWGPNWVEIPDETYREFGRWLVDEGVSIVHGHSAHVVQGIEPYDGGVILHDTGDFVDDYTVKEELRNDRSFLFEVAIDDGDPAAVRLVPVVIDDEAVRRADPWEAAWLRKTIAERSAPFDASFEYDDREVIVPL</sequence>
<comment type="similarity">
    <text evidence="1">Belongs to the CapA family.</text>
</comment>
<evidence type="ECO:0000259" key="2">
    <source>
        <dbReference type="SMART" id="SM00854"/>
    </source>
</evidence>
<dbReference type="EMBL" id="JAMQOT010000008">
    <property type="protein sequence ID" value="MDF9747709.1"/>
    <property type="molecule type" value="Genomic_DNA"/>
</dbReference>
<dbReference type="AlphaFoldDB" id="A0A9Q4L5L1"/>
<dbReference type="Proteomes" id="UP001154061">
    <property type="component" value="Unassembled WGS sequence"/>
</dbReference>
<proteinExistence type="inferred from homology"/>
<comment type="caution">
    <text evidence="3">The sequence shown here is derived from an EMBL/GenBank/DDBJ whole genome shotgun (WGS) entry which is preliminary data.</text>
</comment>
<protein>
    <submittedName>
        <fullName evidence="3">CapA family protein</fullName>
    </submittedName>
</protein>
<name>A0A9Q4L5L1_9EURY</name>
<dbReference type="Pfam" id="PF09587">
    <property type="entry name" value="PGA_cap"/>
    <property type="match status" value="1"/>
</dbReference>
<dbReference type="CDD" id="cd07381">
    <property type="entry name" value="MPP_CapA"/>
    <property type="match status" value="1"/>
</dbReference>
<dbReference type="InterPro" id="IPR019079">
    <property type="entry name" value="Capsule_synth_CapA"/>
</dbReference>
<dbReference type="PANTHER" id="PTHR33393:SF11">
    <property type="entry name" value="POLYGLUTAMINE SYNTHESIS ACCESSORY PROTEIN RV0574C-RELATED"/>
    <property type="match status" value="1"/>
</dbReference>
<organism evidence="3 4">
    <name type="scientific">Natrinema salsiterrestre</name>
    <dbReference type="NCBI Taxonomy" id="2950540"/>
    <lineage>
        <taxon>Archaea</taxon>
        <taxon>Methanobacteriati</taxon>
        <taxon>Methanobacteriota</taxon>
        <taxon>Stenosarchaea group</taxon>
        <taxon>Halobacteria</taxon>
        <taxon>Halobacteriales</taxon>
        <taxon>Natrialbaceae</taxon>
        <taxon>Natrinema</taxon>
    </lineage>
</organism>
<dbReference type="InterPro" id="IPR052169">
    <property type="entry name" value="CW_Biosynth-Accessory"/>
</dbReference>